<evidence type="ECO:0000313" key="3">
    <source>
        <dbReference type="Proteomes" id="UP000245905"/>
    </source>
</evidence>
<dbReference type="InterPro" id="IPR036286">
    <property type="entry name" value="LexA/Signal_pep-like_sf"/>
</dbReference>
<dbReference type="PROSITE" id="PS50943">
    <property type="entry name" value="HTH_CROC1"/>
    <property type="match status" value="1"/>
</dbReference>
<sequence length="206" mass="22756">MLELYKNIKERRNALEMSQDTLASLTGYKDRSSIAKIERGVVDIPESKIREFAKALRTTPSELLGFDGIEPTQLDLTYSIPVLGRVAAGYGKEAVEEIIGSIEVSPALKRRGELFALLIKGDSMVPELRDGDTVVVQKTDEADTGDLVIALVNGSDATCKRLQRYAEGLALIPTNPAYEPMRFSQSEIDTMPVRILGKVIQLIRNF</sequence>
<dbReference type="CDD" id="cd06529">
    <property type="entry name" value="S24_LexA-like"/>
    <property type="match status" value="1"/>
</dbReference>
<dbReference type="CDD" id="cd00093">
    <property type="entry name" value="HTH_XRE"/>
    <property type="match status" value="1"/>
</dbReference>
<organism evidence="2 3">
    <name type="scientific">Agathobacter rectalis</name>
    <dbReference type="NCBI Taxonomy" id="39491"/>
    <lineage>
        <taxon>Bacteria</taxon>
        <taxon>Bacillati</taxon>
        <taxon>Bacillota</taxon>
        <taxon>Clostridia</taxon>
        <taxon>Lachnospirales</taxon>
        <taxon>Lachnospiraceae</taxon>
        <taxon>Agathobacter</taxon>
    </lineage>
</organism>
<dbReference type="PANTHER" id="PTHR33516">
    <property type="entry name" value="LEXA REPRESSOR"/>
    <property type="match status" value="1"/>
</dbReference>
<dbReference type="InterPro" id="IPR039418">
    <property type="entry name" value="LexA-like"/>
</dbReference>
<name>A0A2U2EKN0_9FIRM</name>
<dbReference type="InterPro" id="IPR050077">
    <property type="entry name" value="LexA_repressor"/>
</dbReference>
<dbReference type="InterPro" id="IPR010982">
    <property type="entry name" value="Lambda_DNA-bd_dom_sf"/>
</dbReference>
<protein>
    <submittedName>
        <fullName evidence="2">Repressor LexA</fullName>
    </submittedName>
</protein>
<accession>A0A2U2EKN0</accession>
<evidence type="ECO:0000259" key="1">
    <source>
        <dbReference type="PROSITE" id="PS50943"/>
    </source>
</evidence>
<dbReference type="Proteomes" id="UP000245905">
    <property type="component" value="Unassembled WGS sequence"/>
</dbReference>
<proteinExistence type="predicted"/>
<dbReference type="GO" id="GO:0003677">
    <property type="term" value="F:DNA binding"/>
    <property type="evidence" value="ECO:0007669"/>
    <property type="project" value="InterPro"/>
</dbReference>
<gene>
    <name evidence="2" type="ORF">LD38_00040</name>
</gene>
<comment type="caution">
    <text evidence="2">The sequence shown here is derived from an EMBL/GenBank/DDBJ whole genome shotgun (WGS) entry which is preliminary data.</text>
</comment>
<dbReference type="InterPro" id="IPR001387">
    <property type="entry name" value="Cro/C1-type_HTH"/>
</dbReference>
<dbReference type="SUPFAM" id="SSF51306">
    <property type="entry name" value="LexA/Signal peptidase"/>
    <property type="match status" value="1"/>
</dbReference>
<dbReference type="Gene3D" id="2.10.109.10">
    <property type="entry name" value="Umud Fragment, subunit A"/>
    <property type="match status" value="1"/>
</dbReference>
<evidence type="ECO:0000313" key="2">
    <source>
        <dbReference type="EMBL" id="PWE85055.1"/>
    </source>
</evidence>
<feature type="domain" description="HTH cro/C1-type" evidence="1">
    <location>
        <begin position="8"/>
        <end position="63"/>
    </location>
</feature>
<reference evidence="2 3" key="1">
    <citation type="submission" date="2014-09" db="EMBL/GenBank/DDBJ databases">
        <title>Butyrate-producing bacteria isolated from human gut.</title>
        <authorList>
            <person name="Zhang Q."/>
            <person name="Zhao L."/>
        </authorList>
    </citation>
    <scope>NUCLEOTIDE SEQUENCE [LARGE SCALE GENOMIC DNA]</scope>
    <source>
        <strain evidence="2 3">R22</strain>
    </source>
</reference>
<dbReference type="RefSeq" id="WP_109256892.1">
    <property type="nucleotide sequence ID" value="NZ_JRFS01000001.1"/>
</dbReference>
<dbReference type="SMART" id="SM00530">
    <property type="entry name" value="HTH_XRE"/>
    <property type="match status" value="1"/>
</dbReference>
<dbReference type="EMBL" id="JRFS01000001">
    <property type="protein sequence ID" value="PWE85055.1"/>
    <property type="molecule type" value="Genomic_DNA"/>
</dbReference>
<dbReference type="Pfam" id="PF01381">
    <property type="entry name" value="HTH_3"/>
    <property type="match status" value="1"/>
</dbReference>
<dbReference type="Gene3D" id="1.10.260.40">
    <property type="entry name" value="lambda repressor-like DNA-binding domains"/>
    <property type="match status" value="1"/>
</dbReference>
<dbReference type="AlphaFoldDB" id="A0A2U2EKN0"/>
<dbReference type="InterPro" id="IPR015927">
    <property type="entry name" value="Peptidase_S24_S26A/B/C"/>
</dbReference>
<dbReference type="PANTHER" id="PTHR33516:SF2">
    <property type="entry name" value="LEXA REPRESSOR-RELATED"/>
    <property type="match status" value="1"/>
</dbReference>
<dbReference type="Pfam" id="PF00717">
    <property type="entry name" value="Peptidase_S24"/>
    <property type="match status" value="1"/>
</dbReference>
<dbReference type="SUPFAM" id="SSF47413">
    <property type="entry name" value="lambda repressor-like DNA-binding domains"/>
    <property type="match status" value="1"/>
</dbReference>